<evidence type="ECO:0000256" key="8">
    <source>
        <dbReference type="ARBA" id="ARBA00022989"/>
    </source>
</evidence>
<dbReference type="InterPro" id="IPR018365">
    <property type="entry name" value="Cell_cycle_FtsW-rel_CS"/>
</dbReference>
<proteinExistence type="predicted"/>
<evidence type="ECO:0000256" key="9">
    <source>
        <dbReference type="ARBA" id="ARBA00023136"/>
    </source>
</evidence>
<comment type="caution">
    <text evidence="12">The sequence shown here is derived from an EMBL/GenBank/DDBJ whole genome shotgun (WGS) entry which is preliminary data.</text>
</comment>
<keyword evidence="9 11" id="KW-0472">Membrane</keyword>
<evidence type="ECO:0000256" key="7">
    <source>
        <dbReference type="ARBA" id="ARBA00022984"/>
    </source>
</evidence>
<feature type="transmembrane region" description="Helical" evidence="11">
    <location>
        <begin position="76"/>
        <end position="93"/>
    </location>
</feature>
<keyword evidence="8 11" id="KW-1133">Transmembrane helix</keyword>
<dbReference type="Proteomes" id="UP000028868">
    <property type="component" value="Unassembled WGS sequence"/>
</dbReference>
<comment type="subcellular location">
    <subcellularLocation>
        <location evidence="1">Membrane</location>
        <topology evidence="1">Multi-pass membrane protein</topology>
    </subcellularLocation>
</comment>
<keyword evidence="13" id="KW-1185">Reference proteome</keyword>
<dbReference type="PANTHER" id="PTHR30474:SF1">
    <property type="entry name" value="PEPTIDOGLYCAN GLYCOSYLTRANSFERASE MRDB"/>
    <property type="match status" value="1"/>
</dbReference>
<evidence type="ECO:0000313" key="13">
    <source>
        <dbReference type="Proteomes" id="UP000028868"/>
    </source>
</evidence>
<protein>
    <submittedName>
        <fullName evidence="12">Rod shape-determining protein RodA</fullName>
    </submittedName>
</protein>
<evidence type="ECO:0000256" key="6">
    <source>
        <dbReference type="ARBA" id="ARBA00022960"/>
    </source>
</evidence>
<organism evidence="12 13">
    <name type="scientific">Halobacillus karajensis</name>
    <dbReference type="NCBI Taxonomy" id="195088"/>
    <lineage>
        <taxon>Bacteria</taxon>
        <taxon>Bacillati</taxon>
        <taxon>Bacillota</taxon>
        <taxon>Bacilli</taxon>
        <taxon>Bacillales</taxon>
        <taxon>Bacillaceae</taxon>
        <taxon>Halobacillus</taxon>
    </lineage>
</organism>
<dbReference type="GO" id="GO:0008360">
    <property type="term" value="P:regulation of cell shape"/>
    <property type="evidence" value="ECO:0007669"/>
    <property type="project" value="UniProtKB-KW"/>
</dbReference>
<dbReference type="GO" id="GO:0051301">
    <property type="term" value="P:cell division"/>
    <property type="evidence" value="ECO:0007669"/>
    <property type="project" value="InterPro"/>
</dbReference>
<evidence type="ECO:0000256" key="3">
    <source>
        <dbReference type="ARBA" id="ARBA00022676"/>
    </source>
</evidence>
<feature type="transmembrane region" description="Helical" evidence="11">
    <location>
        <begin position="352"/>
        <end position="372"/>
    </location>
</feature>
<dbReference type="InterPro" id="IPR001182">
    <property type="entry name" value="FtsW/RodA"/>
</dbReference>
<feature type="transmembrane region" description="Helical" evidence="11">
    <location>
        <begin position="40"/>
        <end position="64"/>
    </location>
</feature>
<reference evidence="13" key="1">
    <citation type="submission" date="2014-03" db="EMBL/GenBank/DDBJ databases">
        <authorList>
            <person name="Urmite Genomes U."/>
        </authorList>
    </citation>
    <scope>NUCLEOTIDE SEQUENCE [LARGE SCALE GENOMIC DNA]</scope>
    <source>
        <strain evidence="13">HD-03</strain>
    </source>
</reference>
<accession>A0A024P977</accession>
<keyword evidence="2" id="KW-1003">Cell membrane</keyword>
<evidence type="ECO:0000256" key="5">
    <source>
        <dbReference type="ARBA" id="ARBA00022692"/>
    </source>
</evidence>
<dbReference type="GO" id="GO:0071555">
    <property type="term" value="P:cell wall organization"/>
    <property type="evidence" value="ECO:0007669"/>
    <property type="project" value="UniProtKB-KW"/>
</dbReference>
<dbReference type="InterPro" id="IPR011923">
    <property type="entry name" value="RodA/MrdB"/>
</dbReference>
<dbReference type="Pfam" id="PF01098">
    <property type="entry name" value="FTSW_RODA_SPOVE"/>
    <property type="match status" value="1"/>
</dbReference>
<evidence type="ECO:0000256" key="11">
    <source>
        <dbReference type="SAM" id="Phobius"/>
    </source>
</evidence>
<sequence>MMKQKDLSLDSTLLVVLLGLLSFSLLSVYSGSGQYVQEQPFYFVIRQLIWYAIGAALMLGLAYFDYELLTRWAFPLYLASLSLLFLVPFIGITKNGSQRWISLGVFDLQPSEFMKITLILCLAHLFQKMGQEKLPFGRSVLPTLKGLLYILVPAALVLLQPDLGSSLMILAAGGIVLFVSNISTKMISLLLTIGTSVFVGLVWMYVHAYDTFTSIFKPHQLGRIYGWLNPQQFASGYGYQLKQSILGIGSGQLVGKGITGGDQVQSGRVPEAHTDFIFAVIGEELGFMGASLLICLYFLLIYRIMTIAFRANDLFGVYICVGTIGLIAFQVFQNIGMTIGLMPITGLALPFISYGGSALLTNMMALGLVFSVHRHSKAYWFGQKPMR</sequence>
<reference evidence="12 13" key="2">
    <citation type="submission" date="2014-05" db="EMBL/GenBank/DDBJ databases">
        <title>Draft genome sequence of Halobacillus karajensis HK-03.</title>
        <authorList>
            <person name="Khelaifia S."/>
            <person name="Croce O."/>
            <person name="Lagier J.C."/>
            <person name="Raoult D."/>
        </authorList>
    </citation>
    <scope>NUCLEOTIDE SEQUENCE [LARGE SCALE GENOMIC DNA]</scope>
    <source>
        <strain evidence="12 13">HD-03</strain>
    </source>
</reference>
<evidence type="ECO:0000256" key="10">
    <source>
        <dbReference type="ARBA" id="ARBA00023316"/>
    </source>
</evidence>
<keyword evidence="5 11" id="KW-0812">Transmembrane</keyword>
<keyword evidence="10" id="KW-0961">Cell wall biogenesis/degradation</keyword>
<dbReference type="GO" id="GO:0005886">
    <property type="term" value="C:plasma membrane"/>
    <property type="evidence" value="ECO:0007669"/>
    <property type="project" value="TreeGrafter"/>
</dbReference>
<evidence type="ECO:0000313" key="12">
    <source>
        <dbReference type="EMBL" id="CDQ24982.1"/>
    </source>
</evidence>
<keyword evidence="3" id="KW-0328">Glycosyltransferase</keyword>
<keyword evidence="4" id="KW-0808">Transferase</keyword>
<dbReference type="PANTHER" id="PTHR30474">
    <property type="entry name" value="CELL CYCLE PROTEIN"/>
    <property type="match status" value="1"/>
</dbReference>
<dbReference type="NCBIfam" id="TIGR02210">
    <property type="entry name" value="rodA_shape"/>
    <property type="match status" value="1"/>
</dbReference>
<evidence type="ECO:0000256" key="2">
    <source>
        <dbReference type="ARBA" id="ARBA00022475"/>
    </source>
</evidence>
<gene>
    <name evidence="12" type="primary">mrdB</name>
    <name evidence="12" type="ORF">BN983_03283</name>
</gene>
<dbReference type="GO" id="GO:0016757">
    <property type="term" value="F:glycosyltransferase activity"/>
    <property type="evidence" value="ECO:0007669"/>
    <property type="project" value="UniProtKB-KW"/>
</dbReference>
<dbReference type="GO" id="GO:0015648">
    <property type="term" value="F:lipid-linked peptidoglycan transporter activity"/>
    <property type="evidence" value="ECO:0007669"/>
    <property type="project" value="TreeGrafter"/>
</dbReference>
<evidence type="ECO:0000256" key="1">
    <source>
        <dbReference type="ARBA" id="ARBA00004141"/>
    </source>
</evidence>
<keyword evidence="6" id="KW-0133">Cell shape</keyword>
<dbReference type="AlphaFoldDB" id="A0A024P977"/>
<feature type="transmembrane region" description="Helical" evidence="11">
    <location>
        <begin position="189"/>
        <end position="206"/>
    </location>
</feature>
<feature type="transmembrane region" description="Helical" evidence="11">
    <location>
        <begin position="113"/>
        <end position="130"/>
    </location>
</feature>
<keyword evidence="7" id="KW-0573">Peptidoglycan synthesis</keyword>
<feature type="transmembrane region" description="Helical" evidence="11">
    <location>
        <begin position="276"/>
        <end position="302"/>
    </location>
</feature>
<feature type="transmembrane region" description="Helical" evidence="11">
    <location>
        <begin position="142"/>
        <end position="159"/>
    </location>
</feature>
<dbReference type="GO" id="GO:0009252">
    <property type="term" value="P:peptidoglycan biosynthetic process"/>
    <property type="evidence" value="ECO:0007669"/>
    <property type="project" value="UniProtKB-KW"/>
</dbReference>
<feature type="transmembrane region" description="Helical" evidence="11">
    <location>
        <begin position="314"/>
        <end position="332"/>
    </location>
</feature>
<evidence type="ECO:0000256" key="4">
    <source>
        <dbReference type="ARBA" id="ARBA00022679"/>
    </source>
</evidence>
<feature type="transmembrane region" description="Helical" evidence="11">
    <location>
        <begin position="165"/>
        <end position="182"/>
    </location>
</feature>
<dbReference type="PROSITE" id="PS00428">
    <property type="entry name" value="FTSW_RODA_SPOVE"/>
    <property type="match status" value="1"/>
</dbReference>
<dbReference type="EMBL" id="CCDI010000004">
    <property type="protein sequence ID" value="CDQ24982.1"/>
    <property type="molecule type" value="Genomic_DNA"/>
</dbReference>
<dbReference type="GO" id="GO:0032153">
    <property type="term" value="C:cell division site"/>
    <property type="evidence" value="ECO:0007669"/>
    <property type="project" value="TreeGrafter"/>
</dbReference>
<name>A0A024P977_9BACI</name>